<evidence type="ECO:0000313" key="2">
    <source>
        <dbReference type="Proteomes" id="UP000271889"/>
    </source>
</evidence>
<protein>
    <submittedName>
        <fullName evidence="1">Uncharacterized protein</fullName>
    </submittedName>
</protein>
<organism evidence="1 2">
    <name type="scientific">Cylicostephanus goldi</name>
    <name type="common">Nematode worm</name>
    <dbReference type="NCBI Taxonomy" id="71465"/>
    <lineage>
        <taxon>Eukaryota</taxon>
        <taxon>Metazoa</taxon>
        <taxon>Ecdysozoa</taxon>
        <taxon>Nematoda</taxon>
        <taxon>Chromadorea</taxon>
        <taxon>Rhabditida</taxon>
        <taxon>Rhabditina</taxon>
        <taxon>Rhabditomorpha</taxon>
        <taxon>Strongyloidea</taxon>
        <taxon>Strongylidae</taxon>
        <taxon>Cylicostephanus</taxon>
    </lineage>
</organism>
<sequence length="142" mass="15817">MTASKFRWQLFYLDGTPKNVGFKTPDKTNITVTATGVPMEIHKQGAVYVLALTGSKDKPIYHVNQVVQSNSVTILWQFPQIIIITAAEILFSITGYEFAYSQVGWVWSLQKEIPLTMFTNASVCSIYESTGTSYVVTYNSSG</sequence>
<reference evidence="1 2" key="1">
    <citation type="submission" date="2018-11" db="EMBL/GenBank/DDBJ databases">
        <authorList>
            <consortium name="Pathogen Informatics"/>
        </authorList>
    </citation>
    <scope>NUCLEOTIDE SEQUENCE [LARGE SCALE GENOMIC DNA]</scope>
</reference>
<dbReference type="AlphaFoldDB" id="A0A3P6TVJ6"/>
<evidence type="ECO:0000313" key="1">
    <source>
        <dbReference type="EMBL" id="VDK83000.1"/>
    </source>
</evidence>
<dbReference type="Gene3D" id="1.20.1250.20">
    <property type="entry name" value="MFS general substrate transporter like domains"/>
    <property type="match status" value="1"/>
</dbReference>
<keyword evidence="2" id="KW-1185">Reference proteome</keyword>
<name>A0A3P6TVJ6_CYLGO</name>
<proteinExistence type="predicted"/>
<dbReference type="EMBL" id="UYRV01028957">
    <property type="protein sequence ID" value="VDK83000.1"/>
    <property type="molecule type" value="Genomic_DNA"/>
</dbReference>
<accession>A0A3P6TVJ6</accession>
<dbReference type="Proteomes" id="UP000271889">
    <property type="component" value="Unassembled WGS sequence"/>
</dbReference>
<dbReference type="OrthoDB" id="205993at2759"/>
<dbReference type="InterPro" id="IPR036259">
    <property type="entry name" value="MFS_trans_sf"/>
</dbReference>
<gene>
    <name evidence="1" type="ORF">CGOC_LOCUS8056</name>
</gene>